<name>G4ZG13_PHYSP</name>
<dbReference type="AlphaFoldDB" id="G4ZG13"/>
<dbReference type="PANTHER" id="PTHR46586:SF3">
    <property type="entry name" value="ANKYRIN REPEAT-CONTAINING PROTEIN"/>
    <property type="match status" value="1"/>
</dbReference>
<dbReference type="GeneID" id="20646227"/>
<dbReference type="InParanoid" id="G4ZG13"/>
<dbReference type="Pfam" id="PF13637">
    <property type="entry name" value="Ank_4"/>
    <property type="match status" value="1"/>
</dbReference>
<dbReference type="InterPro" id="IPR002110">
    <property type="entry name" value="Ankyrin_rpt"/>
</dbReference>
<evidence type="ECO:0000313" key="1">
    <source>
        <dbReference type="EMBL" id="EGZ17080.1"/>
    </source>
</evidence>
<dbReference type="PANTHER" id="PTHR46586">
    <property type="entry name" value="ANKYRIN REPEAT-CONTAINING PROTEIN"/>
    <property type="match status" value="1"/>
</dbReference>
<dbReference type="Gene3D" id="1.25.40.20">
    <property type="entry name" value="Ankyrin repeat-containing domain"/>
    <property type="match status" value="2"/>
</dbReference>
<dbReference type="KEGG" id="psoj:PHYSODRAFT_331097"/>
<protein>
    <submittedName>
        <fullName evidence="1">Uncharacterized protein</fullName>
    </submittedName>
</protein>
<evidence type="ECO:0000313" key="2">
    <source>
        <dbReference type="Proteomes" id="UP000002640"/>
    </source>
</evidence>
<dbReference type="EMBL" id="JH159154">
    <property type="protein sequence ID" value="EGZ17080.1"/>
    <property type="molecule type" value="Genomic_DNA"/>
</dbReference>
<dbReference type="SUPFAM" id="SSF48403">
    <property type="entry name" value="Ankyrin repeat"/>
    <property type="match status" value="1"/>
</dbReference>
<proteinExistence type="predicted"/>
<keyword evidence="2" id="KW-1185">Reference proteome</keyword>
<accession>G4ZG13</accession>
<organism evidence="1 2">
    <name type="scientific">Phytophthora sojae (strain P6497)</name>
    <name type="common">Soybean stem and root rot agent</name>
    <name type="synonym">Phytophthora megasperma f. sp. glycines</name>
    <dbReference type="NCBI Taxonomy" id="1094619"/>
    <lineage>
        <taxon>Eukaryota</taxon>
        <taxon>Sar</taxon>
        <taxon>Stramenopiles</taxon>
        <taxon>Oomycota</taxon>
        <taxon>Peronosporomycetes</taxon>
        <taxon>Peronosporales</taxon>
        <taxon>Peronosporaceae</taxon>
        <taxon>Phytophthora</taxon>
    </lineage>
</organism>
<reference evidence="1 2" key="1">
    <citation type="journal article" date="2006" name="Science">
        <title>Phytophthora genome sequences uncover evolutionary origins and mechanisms of pathogenesis.</title>
        <authorList>
            <person name="Tyler B.M."/>
            <person name="Tripathy S."/>
            <person name="Zhang X."/>
            <person name="Dehal P."/>
            <person name="Jiang R.H."/>
            <person name="Aerts A."/>
            <person name="Arredondo F.D."/>
            <person name="Baxter L."/>
            <person name="Bensasson D."/>
            <person name="Beynon J.L."/>
            <person name="Chapman J."/>
            <person name="Damasceno C.M."/>
            <person name="Dorrance A.E."/>
            <person name="Dou D."/>
            <person name="Dickerman A.W."/>
            <person name="Dubchak I.L."/>
            <person name="Garbelotto M."/>
            <person name="Gijzen M."/>
            <person name="Gordon S.G."/>
            <person name="Govers F."/>
            <person name="Grunwald N.J."/>
            <person name="Huang W."/>
            <person name="Ivors K.L."/>
            <person name="Jones R.W."/>
            <person name="Kamoun S."/>
            <person name="Krampis K."/>
            <person name="Lamour K.H."/>
            <person name="Lee M.K."/>
            <person name="McDonald W.H."/>
            <person name="Medina M."/>
            <person name="Meijer H.J."/>
            <person name="Nordberg E.K."/>
            <person name="Maclean D.J."/>
            <person name="Ospina-Giraldo M.D."/>
            <person name="Morris P.F."/>
            <person name="Phuntumart V."/>
            <person name="Putnam N.H."/>
            <person name="Rash S."/>
            <person name="Rose J.K."/>
            <person name="Sakihama Y."/>
            <person name="Salamov A.A."/>
            <person name="Savidor A."/>
            <person name="Scheuring C.F."/>
            <person name="Smith B.M."/>
            <person name="Sobral B.W."/>
            <person name="Terry A."/>
            <person name="Torto-Alalibo T.A."/>
            <person name="Win J."/>
            <person name="Xu Z."/>
            <person name="Zhang H."/>
            <person name="Grigoriev I.V."/>
            <person name="Rokhsar D.S."/>
            <person name="Boore J.L."/>
        </authorList>
    </citation>
    <scope>NUCLEOTIDE SEQUENCE [LARGE SCALE GENOMIC DNA]</scope>
    <source>
        <strain evidence="1 2">P6497</strain>
    </source>
</reference>
<dbReference type="InterPro" id="IPR052050">
    <property type="entry name" value="SecEffector_AnkRepeat"/>
</dbReference>
<dbReference type="RefSeq" id="XP_009526138.1">
    <property type="nucleotide sequence ID" value="XM_009527843.1"/>
</dbReference>
<dbReference type="SMR" id="G4ZG13"/>
<gene>
    <name evidence="1" type="ORF">PHYSODRAFT_331097</name>
</gene>
<sequence length="658" mass="73123">MPFTLQSVTIVLRNERGADALTQVGPLISQFIGPSPELSLSAACSFRSTTLLDWIWGCSCPTQHDSAASASTDGWTLTRFLRSDEFYSRWQFAEVAHVAVERSDTELLQWLFDHFQDPVVPSDVVSQAVHKGDLALLQFLANTSPGVKVEWYPTVVQDALQVKQLETAHWLHQHAPLGTMTDQVREWMIKAAMHAGDLEFCASLLPKGRCVLDYADFCATPAMIEWKLDCGYFQRDWAGAGAAIHALAGTDRLDLIRRIAGQHDPPPQHLDLVGQWRYTLSEAFRHGNLDVIKFLVDHPTGQQTINEMGRSRELSSLMCFPAAKGNIKAMQYLHDEGAGGPFEQAMERYPRLSKIPEYCFMDEAATRGRIDMLPLFQSVEPSEIPGLFTPASPPPLVEAEDANGSTGVTVYDSDRHRKIIPKRCRYRDSWAPTDPMDDAAANGKLAAVQWLHVNRTEGGTTAAMDEAAANGYLDVVKWLHANRSEVCSSNAMDFAAKRGQLKIVQWLHANTAAGCTTAAMDLAAAGGNMKTLEWLFLNRSEGCTVQGIERAVSNGHLNVASWLMRRFPELNPASFNPLLLSKNKFEVLLFLHVHQPEAFTPDFVRSARLPITELTPSDVQIQNWLKLHYPVPDTPQLAGGIPERVAQQIARQQAEDFI</sequence>
<dbReference type="InterPro" id="IPR036770">
    <property type="entry name" value="Ankyrin_rpt-contain_sf"/>
</dbReference>
<dbReference type="Proteomes" id="UP000002640">
    <property type="component" value="Unassembled WGS sequence"/>
</dbReference>